<reference evidence="3 4" key="1">
    <citation type="submission" date="2018-04" db="EMBL/GenBank/DDBJ databases">
        <title>Genome sequencing of Flavobacterium sp. HYN0059.</title>
        <authorList>
            <person name="Yi H."/>
            <person name="Baek C."/>
        </authorList>
    </citation>
    <scope>NUCLEOTIDE SEQUENCE [LARGE SCALE GENOMIC DNA]</scope>
    <source>
        <strain evidence="3 4">HYN0059</strain>
    </source>
</reference>
<comment type="similarity">
    <text evidence="1">Belongs to the bacterial reverse transcriptase family.</text>
</comment>
<dbReference type="PANTHER" id="PTHR34047:SF8">
    <property type="entry name" value="PROTEIN YKFC"/>
    <property type="match status" value="1"/>
</dbReference>
<evidence type="ECO:0000313" key="3">
    <source>
        <dbReference type="EMBL" id="AWH85260.1"/>
    </source>
</evidence>
<dbReference type="SUPFAM" id="SSF56672">
    <property type="entry name" value="DNA/RNA polymerases"/>
    <property type="match status" value="1"/>
</dbReference>
<dbReference type="Pfam" id="PF00078">
    <property type="entry name" value="RVT_1"/>
    <property type="match status" value="1"/>
</dbReference>
<dbReference type="InterPro" id="IPR043502">
    <property type="entry name" value="DNA/RNA_pol_sf"/>
</dbReference>
<dbReference type="EMBL" id="CP029186">
    <property type="protein sequence ID" value="AWH85260.1"/>
    <property type="molecule type" value="Genomic_DNA"/>
</dbReference>
<evidence type="ECO:0000313" key="4">
    <source>
        <dbReference type="Proteomes" id="UP000244929"/>
    </source>
</evidence>
<dbReference type="Proteomes" id="UP000244929">
    <property type="component" value="Chromosome"/>
</dbReference>
<dbReference type="PROSITE" id="PS50878">
    <property type="entry name" value="RT_POL"/>
    <property type="match status" value="1"/>
</dbReference>
<dbReference type="PANTHER" id="PTHR34047">
    <property type="entry name" value="NUCLEAR INTRON MATURASE 1, MITOCHONDRIAL-RELATED"/>
    <property type="match status" value="1"/>
</dbReference>
<keyword evidence="4" id="KW-1185">Reference proteome</keyword>
<dbReference type="AlphaFoldDB" id="A0A2S1QXX0"/>
<organism evidence="3 4">
    <name type="scientific">Flavobacterium album</name>
    <dbReference type="NCBI Taxonomy" id="2175091"/>
    <lineage>
        <taxon>Bacteria</taxon>
        <taxon>Pseudomonadati</taxon>
        <taxon>Bacteroidota</taxon>
        <taxon>Flavobacteriia</taxon>
        <taxon>Flavobacteriales</taxon>
        <taxon>Flavobacteriaceae</taxon>
        <taxon>Flavobacterium</taxon>
    </lineage>
</organism>
<dbReference type="KEGG" id="falb:HYN59_09070"/>
<proteinExistence type="inferred from homology"/>
<dbReference type="InterPro" id="IPR051083">
    <property type="entry name" value="GrpII_Intron_Splice-Mob/Def"/>
</dbReference>
<dbReference type="RefSeq" id="WP_108777964.1">
    <property type="nucleotide sequence ID" value="NZ_CP029186.1"/>
</dbReference>
<name>A0A2S1QXX0_9FLAO</name>
<dbReference type="OrthoDB" id="9780724at2"/>
<gene>
    <name evidence="3" type="ORF">HYN59_09070</name>
</gene>
<dbReference type="InterPro" id="IPR000477">
    <property type="entry name" value="RT_dom"/>
</dbReference>
<protein>
    <recommendedName>
        <fullName evidence="2">Reverse transcriptase domain-containing protein</fullName>
    </recommendedName>
</protein>
<evidence type="ECO:0000256" key="1">
    <source>
        <dbReference type="ARBA" id="ARBA00034120"/>
    </source>
</evidence>
<sequence>MIKNTLYTEELWESFVEKNGKTKNEFNLKTYPQLDPYFNFLENSSEIKNLISDPTLKKVSEHSFLPFIKILTKTPRYRYQEDEKNYGLETKIRPISFASHFDSYIYAYYSHALTERYQKYIKKCEFDKCVLAYRSDLDGKCNIQFAKEIFNEVEKRIGKFGTCSAIALDITGYFDNIDHFILKNKWCKVVGEKMLPADQYKIFRSLTKYSYINKNSILKHFDISLKKSGSWSSLLDLIPNHLVGSRFNDKLNLIRKRRLIVQNKPKINKNGEIEYRGIPQGSPMSAVLSNIYLIDFDEKIFKLSKELDFVYRRYCDDILIICHPENAENINKIIIEEIKSYSLIIQPKKTELITFKKSLRDKIRGFNQKKINKMSPIINAQNEQRYFKNLQYLGFEFNGENIYIRPGSLSRYFRKMKGRIIKSIMMSYSDKSKRDKILKKQIFERYSHFGKRNFLSYAIKSSKKQYYSRSAKKFREGMNSVSIRRQLSSHFAILEKEIISKSNQRFDYKEYIYDEKIAQGKRAKRKNLKL</sequence>
<accession>A0A2S1QXX0</accession>
<evidence type="ECO:0000259" key="2">
    <source>
        <dbReference type="PROSITE" id="PS50878"/>
    </source>
</evidence>
<feature type="domain" description="Reverse transcriptase" evidence="2">
    <location>
        <begin position="61"/>
        <end position="397"/>
    </location>
</feature>